<comment type="caution">
    <text evidence="7">The sequence shown here is derived from an EMBL/GenBank/DDBJ whole genome shotgun (WGS) entry which is preliminary data.</text>
</comment>
<dbReference type="SUPFAM" id="SSF55103">
    <property type="entry name" value="FAD-linked oxidases, C-terminal domain"/>
    <property type="match status" value="1"/>
</dbReference>
<dbReference type="PANTHER" id="PTHR43716:SF1">
    <property type="entry name" value="D-2-HYDROXYGLUTARATE DEHYDROGENASE, MITOCHONDRIAL"/>
    <property type="match status" value="1"/>
</dbReference>
<accession>A0ABS3IXV3</accession>
<evidence type="ECO:0000256" key="2">
    <source>
        <dbReference type="ARBA" id="ARBA00008000"/>
    </source>
</evidence>
<dbReference type="Pfam" id="PF01565">
    <property type="entry name" value="FAD_binding_4"/>
    <property type="match status" value="1"/>
</dbReference>
<dbReference type="Pfam" id="PF02913">
    <property type="entry name" value="FAD-oxidase_C"/>
    <property type="match status" value="1"/>
</dbReference>
<keyword evidence="3" id="KW-0285">Flavoprotein</keyword>
<name>A0ABS3IXV3_9HYPH</name>
<keyword evidence="4" id="KW-0274">FAD</keyword>
<dbReference type="Gene3D" id="1.10.45.10">
    <property type="entry name" value="Vanillyl-alcohol Oxidase, Chain A, domain 4"/>
    <property type="match status" value="1"/>
</dbReference>
<reference evidence="7 8" key="1">
    <citation type="submission" date="2021-03" db="EMBL/GenBank/DDBJ databases">
        <title>Whole genome sequence of Jiella sp. MQZ13P-4.</title>
        <authorList>
            <person name="Tuo L."/>
        </authorList>
    </citation>
    <scope>NUCLEOTIDE SEQUENCE [LARGE SCALE GENOMIC DNA]</scope>
    <source>
        <strain evidence="7 8">MQZ13P-4</strain>
    </source>
</reference>
<evidence type="ECO:0000256" key="4">
    <source>
        <dbReference type="ARBA" id="ARBA00022827"/>
    </source>
</evidence>
<dbReference type="InterPro" id="IPR036318">
    <property type="entry name" value="FAD-bd_PCMH-like_sf"/>
</dbReference>
<feature type="domain" description="FAD-binding PCMH-type" evidence="6">
    <location>
        <begin position="38"/>
        <end position="217"/>
    </location>
</feature>
<keyword evidence="5" id="KW-0560">Oxidoreductase</keyword>
<sequence>MRMTSRPEHLLIEHLGAQLVTVGEEIPERARHDWSGQQPVCPLAWIRPRSTEEVSAVLRICNELRLAVVPQGGLTGLAGGAHPVAGCVALSLERMNGIEEIDPAMATMTVGAGVVLEAAQAAAEAAGLFLALDLGARGSCTIGGVLATNAGGNRVIRYGMAREHVLGVEVVLADGTVVTSLNKMLKNNAGYDSKQLFVGSEGTLGVITRAVLRLQPRPTFSTCALCGCRDFAAAMALLAAARSGLGPSLTAFEVMWPSFYHFMGEKLPSLPQPLAGRHGIYVLIEVSGFDAEREAERLEALLAKGLEAGDVEDAVVAASGRDVAAFWAIRESVSEYSKVIGKVAAFDVGLPAHATGQVVERLEAGAVQRWPDAIALSYGHVGDSNLHFVANVPSAGAEQPSAEISAFVYETVRSSGGTISAEHGIGTLKRQYLPYTRSPSELDLMRRIKSALDPNGILNPGKVLEWPPEPEAGTR</sequence>
<dbReference type="PANTHER" id="PTHR43716">
    <property type="entry name" value="D-2-HYDROXYGLUTARATE DEHYDROGENASE, MITOCHONDRIAL"/>
    <property type="match status" value="1"/>
</dbReference>
<dbReference type="InterPro" id="IPR016169">
    <property type="entry name" value="FAD-bd_PCMH_sub2"/>
</dbReference>
<evidence type="ECO:0000256" key="3">
    <source>
        <dbReference type="ARBA" id="ARBA00022630"/>
    </source>
</evidence>
<gene>
    <name evidence="7" type="ORF">J1C47_01155</name>
</gene>
<dbReference type="Gene3D" id="3.30.70.2190">
    <property type="match status" value="1"/>
</dbReference>
<dbReference type="PROSITE" id="PS51387">
    <property type="entry name" value="FAD_PCMH"/>
    <property type="match status" value="1"/>
</dbReference>
<proteinExistence type="inferred from homology"/>
<evidence type="ECO:0000256" key="5">
    <source>
        <dbReference type="ARBA" id="ARBA00023002"/>
    </source>
</evidence>
<comment type="cofactor">
    <cofactor evidence="1">
        <name>FAD</name>
        <dbReference type="ChEBI" id="CHEBI:57692"/>
    </cofactor>
</comment>
<dbReference type="Gene3D" id="3.30.70.2740">
    <property type="match status" value="1"/>
</dbReference>
<dbReference type="Proteomes" id="UP000664288">
    <property type="component" value="Unassembled WGS sequence"/>
</dbReference>
<dbReference type="InterPro" id="IPR004113">
    <property type="entry name" value="FAD-bd_oxidored_4_C"/>
</dbReference>
<organism evidence="7 8">
    <name type="scientific">Jiella sonneratiae</name>
    <dbReference type="NCBI Taxonomy" id="2816856"/>
    <lineage>
        <taxon>Bacteria</taxon>
        <taxon>Pseudomonadati</taxon>
        <taxon>Pseudomonadota</taxon>
        <taxon>Alphaproteobacteria</taxon>
        <taxon>Hyphomicrobiales</taxon>
        <taxon>Aurantimonadaceae</taxon>
        <taxon>Jiella</taxon>
    </lineage>
</organism>
<protein>
    <submittedName>
        <fullName evidence="7">FAD-binding oxidoreductase</fullName>
    </submittedName>
</protein>
<dbReference type="EMBL" id="JAFMPY010000001">
    <property type="protein sequence ID" value="MBO0902235.1"/>
    <property type="molecule type" value="Genomic_DNA"/>
</dbReference>
<dbReference type="InterPro" id="IPR016171">
    <property type="entry name" value="Vanillyl_alc_oxidase_C-sub2"/>
</dbReference>
<evidence type="ECO:0000256" key="1">
    <source>
        <dbReference type="ARBA" id="ARBA00001974"/>
    </source>
</evidence>
<dbReference type="SUPFAM" id="SSF56176">
    <property type="entry name" value="FAD-binding/transporter-associated domain-like"/>
    <property type="match status" value="1"/>
</dbReference>
<dbReference type="InterPro" id="IPR016166">
    <property type="entry name" value="FAD-bd_PCMH"/>
</dbReference>
<dbReference type="InterPro" id="IPR016164">
    <property type="entry name" value="FAD-linked_Oxase-like_C"/>
</dbReference>
<dbReference type="InterPro" id="IPR006094">
    <property type="entry name" value="Oxid_FAD_bind_N"/>
</dbReference>
<evidence type="ECO:0000313" key="8">
    <source>
        <dbReference type="Proteomes" id="UP000664288"/>
    </source>
</evidence>
<dbReference type="Gene3D" id="3.30.465.10">
    <property type="match status" value="1"/>
</dbReference>
<comment type="similarity">
    <text evidence="2">Belongs to the FAD-binding oxidoreductase/transferase type 4 family.</text>
</comment>
<dbReference type="InterPro" id="IPR051264">
    <property type="entry name" value="FAD-oxidored/transferase_4"/>
</dbReference>
<evidence type="ECO:0000313" key="7">
    <source>
        <dbReference type="EMBL" id="MBO0902235.1"/>
    </source>
</evidence>
<keyword evidence="8" id="KW-1185">Reference proteome</keyword>
<evidence type="ECO:0000259" key="6">
    <source>
        <dbReference type="PROSITE" id="PS51387"/>
    </source>
</evidence>